<gene>
    <name evidence="2" type="ORF">CC86DRAFT_377725</name>
</gene>
<name>A0A6A7AIP5_9PLEO</name>
<dbReference type="AlphaFoldDB" id="A0A6A7AIP5"/>
<sequence>MAEGSKKKRQASPAHSHTVATKRSRRASHSASAQDAGNAPSSVQPAFRGERDPYFPSRLGRTASLLPTNDDRLFRVKVISSTTSLDDHIFKNAVQGLVKICFPQGVLEKLGVDVLECHMEEENAPKANIKKNVQCLPGRDDTPAKVQASVIGVIAASSNLYGDIGPGARGAIAASLTEPVETFEELLVDVSDDASGDVTAPESQRKQKKHKGKKKAETSTNEHLKSLPAEQDIGKDKKVSTSWRGDVDANDLSSEAVSEAFRRPSDIFAFHALPIAKQLLHPNAKRKEVRSKIQTMLLDMEEDEWRKWIESLEKLKGGNETMLVRIDPDSVSELRRTAPTPAPIDTRERTTIRSSRGSRDMARGVMQDNFVHELDHHASHIKQEFDVNLSAADQGRQRSANPSENAVA</sequence>
<feature type="compositionally biased region" description="Basic and acidic residues" evidence="1">
    <location>
        <begin position="345"/>
        <end position="359"/>
    </location>
</feature>
<reference evidence="2" key="1">
    <citation type="journal article" date="2020" name="Stud. Mycol.">
        <title>101 Dothideomycetes genomes: a test case for predicting lifestyles and emergence of pathogens.</title>
        <authorList>
            <person name="Haridas S."/>
            <person name="Albert R."/>
            <person name="Binder M."/>
            <person name="Bloem J."/>
            <person name="Labutti K."/>
            <person name="Salamov A."/>
            <person name="Andreopoulos B."/>
            <person name="Baker S."/>
            <person name="Barry K."/>
            <person name="Bills G."/>
            <person name="Bluhm B."/>
            <person name="Cannon C."/>
            <person name="Castanera R."/>
            <person name="Culley D."/>
            <person name="Daum C."/>
            <person name="Ezra D."/>
            <person name="Gonzalez J."/>
            <person name="Henrissat B."/>
            <person name="Kuo A."/>
            <person name="Liang C."/>
            <person name="Lipzen A."/>
            <person name="Lutzoni F."/>
            <person name="Magnuson J."/>
            <person name="Mondo S."/>
            <person name="Nolan M."/>
            <person name="Ohm R."/>
            <person name="Pangilinan J."/>
            <person name="Park H.-J."/>
            <person name="Ramirez L."/>
            <person name="Alfaro M."/>
            <person name="Sun H."/>
            <person name="Tritt A."/>
            <person name="Yoshinaga Y."/>
            <person name="Zwiers L.-H."/>
            <person name="Turgeon B."/>
            <person name="Goodwin S."/>
            <person name="Spatafora J."/>
            <person name="Crous P."/>
            <person name="Grigoriev I."/>
        </authorList>
    </citation>
    <scope>NUCLEOTIDE SEQUENCE</scope>
    <source>
        <strain evidence="2">CBS 113818</strain>
    </source>
</reference>
<evidence type="ECO:0000313" key="3">
    <source>
        <dbReference type="Proteomes" id="UP000799424"/>
    </source>
</evidence>
<organism evidence="2 3">
    <name type="scientific">Ophiobolus disseminans</name>
    <dbReference type="NCBI Taxonomy" id="1469910"/>
    <lineage>
        <taxon>Eukaryota</taxon>
        <taxon>Fungi</taxon>
        <taxon>Dikarya</taxon>
        <taxon>Ascomycota</taxon>
        <taxon>Pezizomycotina</taxon>
        <taxon>Dothideomycetes</taxon>
        <taxon>Pleosporomycetidae</taxon>
        <taxon>Pleosporales</taxon>
        <taxon>Pleosporineae</taxon>
        <taxon>Phaeosphaeriaceae</taxon>
        <taxon>Ophiobolus</taxon>
    </lineage>
</organism>
<feature type="compositionally biased region" description="Basic and acidic residues" evidence="1">
    <location>
        <begin position="215"/>
        <end position="225"/>
    </location>
</feature>
<protein>
    <submittedName>
        <fullName evidence="2">Uncharacterized protein</fullName>
    </submittedName>
</protein>
<evidence type="ECO:0000313" key="2">
    <source>
        <dbReference type="EMBL" id="KAF2832578.1"/>
    </source>
</evidence>
<accession>A0A6A7AIP5</accession>
<proteinExistence type="predicted"/>
<dbReference type="EMBL" id="MU006217">
    <property type="protein sequence ID" value="KAF2832578.1"/>
    <property type="molecule type" value="Genomic_DNA"/>
</dbReference>
<evidence type="ECO:0000256" key="1">
    <source>
        <dbReference type="SAM" id="MobiDB-lite"/>
    </source>
</evidence>
<dbReference type="OrthoDB" id="3799856at2759"/>
<feature type="compositionally biased region" description="Basic residues" evidence="1">
    <location>
        <begin position="1"/>
        <end position="10"/>
    </location>
</feature>
<feature type="region of interest" description="Disordered" evidence="1">
    <location>
        <begin position="334"/>
        <end position="359"/>
    </location>
</feature>
<feature type="region of interest" description="Disordered" evidence="1">
    <location>
        <begin position="194"/>
        <end position="246"/>
    </location>
</feature>
<dbReference type="Proteomes" id="UP000799424">
    <property type="component" value="Unassembled WGS sequence"/>
</dbReference>
<keyword evidence="3" id="KW-1185">Reference proteome</keyword>
<feature type="region of interest" description="Disordered" evidence="1">
    <location>
        <begin position="1"/>
        <end position="62"/>
    </location>
</feature>